<dbReference type="CDD" id="cd07197">
    <property type="entry name" value="nitrilase"/>
    <property type="match status" value="1"/>
</dbReference>
<evidence type="ECO:0000313" key="4">
    <source>
        <dbReference type="Proteomes" id="UP000028302"/>
    </source>
</evidence>
<dbReference type="Pfam" id="PF00795">
    <property type="entry name" value="CN_hydrolase"/>
    <property type="match status" value="1"/>
</dbReference>
<dbReference type="PANTHER" id="PTHR23088">
    <property type="entry name" value="NITRILASE-RELATED"/>
    <property type="match status" value="1"/>
</dbReference>
<dbReference type="eggNOG" id="COG0388">
    <property type="taxonomic scope" value="Bacteria"/>
</dbReference>
<dbReference type="GO" id="GO:0016787">
    <property type="term" value="F:hydrolase activity"/>
    <property type="evidence" value="ECO:0007669"/>
    <property type="project" value="UniProtKB-KW"/>
</dbReference>
<feature type="domain" description="CN hydrolase" evidence="2">
    <location>
        <begin position="1"/>
        <end position="202"/>
    </location>
</feature>
<name>A0A084IMQ8_SALHC</name>
<dbReference type="InterPro" id="IPR003010">
    <property type="entry name" value="C-N_Hydrolase"/>
</dbReference>
<feature type="compositionally biased region" description="Low complexity" evidence="1">
    <location>
        <begin position="260"/>
        <end position="279"/>
    </location>
</feature>
<evidence type="ECO:0000256" key="1">
    <source>
        <dbReference type="SAM" id="MobiDB-lite"/>
    </source>
</evidence>
<dbReference type="SUPFAM" id="SSF56317">
    <property type="entry name" value="Carbon-nitrogen hydrolase"/>
    <property type="match status" value="1"/>
</dbReference>
<dbReference type="PATRIC" id="fig|1304275.5.peg.1400"/>
<proteinExistence type="predicted"/>
<dbReference type="STRING" id="1304275.C41B8_06847"/>
<reference evidence="3 4" key="1">
    <citation type="submission" date="2013-03" db="EMBL/GenBank/DDBJ databases">
        <title>Salinisphaera hydrothermalis C41B8 Genome Sequencing.</title>
        <authorList>
            <person name="Li C."/>
            <person name="Lai Q."/>
            <person name="Shao Z."/>
        </authorList>
    </citation>
    <scope>NUCLEOTIDE SEQUENCE [LARGE SCALE GENOMIC DNA]</scope>
    <source>
        <strain evidence="3 4">C41B8</strain>
    </source>
</reference>
<evidence type="ECO:0000313" key="3">
    <source>
        <dbReference type="EMBL" id="KEZ77992.1"/>
    </source>
</evidence>
<feature type="region of interest" description="Disordered" evidence="1">
    <location>
        <begin position="255"/>
        <end position="286"/>
    </location>
</feature>
<keyword evidence="3" id="KW-0378">Hydrolase</keyword>
<comment type="caution">
    <text evidence="3">The sequence shown here is derived from an EMBL/GenBank/DDBJ whole genome shotgun (WGS) entry which is preliminary data.</text>
</comment>
<organism evidence="3 4">
    <name type="scientific">Salinisphaera hydrothermalis (strain C41B8)</name>
    <dbReference type="NCBI Taxonomy" id="1304275"/>
    <lineage>
        <taxon>Bacteria</taxon>
        <taxon>Pseudomonadati</taxon>
        <taxon>Pseudomonadota</taxon>
        <taxon>Gammaproteobacteria</taxon>
        <taxon>Salinisphaerales</taxon>
        <taxon>Salinisphaeraceae</taxon>
        <taxon>Salinisphaera</taxon>
    </lineage>
</organism>
<evidence type="ECO:0000259" key="2">
    <source>
        <dbReference type="PROSITE" id="PS50263"/>
    </source>
</evidence>
<keyword evidence="4" id="KW-1185">Reference proteome</keyword>
<dbReference type="EMBL" id="APNK01000007">
    <property type="protein sequence ID" value="KEZ77992.1"/>
    <property type="molecule type" value="Genomic_DNA"/>
</dbReference>
<sequence length="286" mass="30834">MAVYPWVQMVVFSELAVCGPLTSKAQSLPGSAETALAEAAAKHQIWLVTGSMFERAEDGSIYNTASVIDPNGDVVGRYRKMFVFAPYEQGVAPGEEFFVFDVPGAGRFGMTICYDTWFPEVTRTLASMGAEVILRPTLTGSIDRDVELSITRASAAINQCYLFDINGLGAGGNGRSIVCNPHGQVLHQAGSSEEFIPLEIDFDNVRRSRERGVLTLGQPLKSFRDKPVEFPIYQAGAHSPYLDSLGPLTKPQRLSINQCSSDTDGASSGAYSAAMSDADTPTQENS</sequence>
<dbReference type="PANTHER" id="PTHR23088:SF27">
    <property type="entry name" value="DEAMINATED GLUTATHIONE AMIDASE"/>
    <property type="match status" value="1"/>
</dbReference>
<dbReference type="Proteomes" id="UP000028302">
    <property type="component" value="Unassembled WGS sequence"/>
</dbReference>
<protein>
    <submittedName>
        <fullName evidence="3">Carbon-nitrogen hydrolase</fullName>
    </submittedName>
</protein>
<gene>
    <name evidence="3" type="ORF">C41B8_06847</name>
</gene>
<dbReference type="AlphaFoldDB" id="A0A084IMQ8"/>
<dbReference type="Gene3D" id="3.60.110.10">
    <property type="entry name" value="Carbon-nitrogen hydrolase"/>
    <property type="match status" value="1"/>
</dbReference>
<accession>A0A084IMQ8</accession>
<dbReference type="PROSITE" id="PS50263">
    <property type="entry name" value="CN_HYDROLASE"/>
    <property type="match status" value="1"/>
</dbReference>
<dbReference type="InterPro" id="IPR036526">
    <property type="entry name" value="C-N_Hydrolase_sf"/>
</dbReference>